<evidence type="ECO:0000256" key="3">
    <source>
        <dbReference type="SAM" id="MobiDB-lite"/>
    </source>
</evidence>
<geneLocation type="plasmid" evidence="6">
    <name>palbo1</name>
</geneLocation>
<dbReference type="Gene3D" id="2.130.10.10">
    <property type="entry name" value="YVTN repeat-like/Quinoprotein amine dehydrogenase"/>
    <property type="match status" value="2"/>
</dbReference>
<dbReference type="Proteomes" id="UP000186309">
    <property type="component" value="Plasmid PALBO1"/>
</dbReference>
<dbReference type="InterPro" id="IPR008979">
    <property type="entry name" value="Galactose-bd-like_sf"/>
</dbReference>
<keyword evidence="2" id="KW-0378">Hydrolase</keyword>
<keyword evidence="1" id="KW-0645">Protease</keyword>
<organism evidence="5 6">
    <name type="scientific">Paludisphaera borealis</name>
    <dbReference type="NCBI Taxonomy" id="1387353"/>
    <lineage>
        <taxon>Bacteria</taxon>
        <taxon>Pseudomonadati</taxon>
        <taxon>Planctomycetota</taxon>
        <taxon>Planctomycetia</taxon>
        <taxon>Isosphaerales</taxon>
        <taxon>Isosphaeraceae</taxon>
        <taxon>Paludisphaera</taxon>
    </lineage>
</organism>
<dbReference type="Pfam" id="PF19077">
    <property type="entry name" value="Big_13"/>
    <property type="match status" value="2"/>
</dbReference>
<dbReference type="InterPro" id="IPR002884">
    <property type="entry name" value="P_dom"/>
</dbReference>
<dbReference type="InterPro" id="IPR044016">
    <property type="entry name" value="Big_13"/>
</dbReference>
<evidence type="ECO:0000256" key="2">
    <source>
        <dbReference type="ARBA" id="ARBA00022801"/>
    </source>
</evidence>
<accession>A0A1U7CZ33</accession>
<dbReference type="GO" id="GO:0006508">
    <property type="term" value="P:proteolysis"/>
    <property type="evidence" value="ECO:0007669"/>
    <property type="project" value="UniProtKB-KW"/>
</dbReference>
<dbReference type="PROSITE" id="PS51829">
    <property type="entry name" value="P_HOMO_B"/>
    <property type="match status" value="1"/>
</dbReference>
<dbReference type="InterPro" id="IPR015943">
    <property type="entry name" value="WD40/YVTN_repeat-like_dom_sf"/>
</dbReference>
<dbReference type="CDD" id="cd15482">
    <property type="entry name" value="Sialidase_non-viral"/>
    <property type="match status" value="1"/>
</dbReference>
<dbReference type="SUPFAM" id="SSF69318">
    <property type="entry name" value="Integrin alpha N-terminal domain"/>
    <property type="match status" value="1"/>
</dbReference>
<dbReference type="EMBL" id="CP019083">
    <property type="protein sequence ID" value="APW64222.1"/>
    <property type="molecule type" value="Genomic_DNA"/>
</dbReference>
<dbReference type="SUPFAM" id="SSF49785">
    <property type="entry name" value="Galactose-binding domain-like"/>
    <property type="match status" value="2"/>
</dbReference>
<keyword evidence="5" id="KW-0614">Plasmid</keyword>
<dbReference type="InterPro" id="IPR036278">
    <property type="entry name" value="Sialidase_sf"/>
</dbReference>
<proteinExistence type="predicted"/>
<evidence type="ECO:0000313" key="6">
    <source>
        <dbReference type="Proteomes" id="UP000186309"/>
    </source>
</evidence>
<feature type="region of interest" description="Disordered" evidence="3">
    <location>
        <begin position="3131"/>
        <end position="3151"/>
    </location>
</feature>
<dbReference type="Gene3D" id="2.120.10.10">
    <property type="match status" value="1"/>
</dbReference>
<dbReference type="GO" id="GO:0004252">
    <property type="term" value="F:serine-type endopeptidase activity"/>
    <property type="evidence" value="ECO:0007669"/>
    <property type="project" value="InterPro"/>
</dbReference>
<dbReference type="Gene3D" id="2.60.40.10">
    <property type="entry name" value="Immunoglobulins"/>
    <property type="match status" value="3"/>
</dbReference>
<dbReference type="InterPro" id="IPR013783">
    <property type="entry name" value="Ig-like_fold"/>
</dbReference>
<dbReference type="Pfam" id="PF01483">
    <property type="entry name" value="P_proprotein"/>
    <property type="match status" value="1"/>
</dbReference>
<dbReference type="SUPFAM" id="SSF50939">
    <property type="entry name" value="Sialidases"/>
    <property type="match status" value="2"/>
</dbReference>
<evidence type="ECO:0000259" key="4">
    <source>
        <dbReference type="PROSITE" id="PS51829"/>
    </source>
</evidence>
<gene>
    <name evidence="5" type="ORF">BSF38_10002</name>
</gene>
<dbReference type="InterPro" id="IPR028994">
    <property type="entry name" value="Integrin_alpha_N"/>
</dbReference>
<reference evidence="5 6" key="1">
    <citation type="submission" date="2016-12" db="EMBL/GenBank/DDBJ databases">
        <title>Comparative genomics of four Isosphaeraceae planctomycetes: a common pool of plasmids and glycoside hydrolase genes.</title>
        <authorList>
            <person name="Ivanova A."/>
        </authorList>
    </citation>
    <scope>NUCLEOTIDE SEQUENCE [LARGE SCALE GENOMIC DNA]</scope>
    <source>
        <strain evidence="5 6">PX4</strain>
        <plasmid evidence="6">palbo1</plasmid>
    </source>
</reference>
<dbReference type="Gene3D" id="2.60.120.260">
    <property type="entry name" value="Galactose-binding domain-like"/>
    <property type="match status" value="3"/>
</dbReference>
<feature type="domain" description="P/Homo B" evidence="4">
    <location>
        <begin position="1057"/>
        <end position="1215"/>
    </location>
</feature>
<keyword evidence="6" id="KW-1185">Reference proteome</keyword>
<name>A0A1U7CZ33_9BACT</name>
<evidence type="ECO:0000256" key="1">
    <source>
        <dbReference type="ARBA" id="ARBA00022670"/>
    </source>
</evidence>
<dbReference type="KEGG" id="pbor:BSF38_10002"/>
<protein>
    <recommendedName>
        <fullName evidence="4">P/Homo B domain-containing protein</fullName>
    </recommendedName>
</protein>
<evidence type="ECO:0000313" key="5">
    <source>
        <dbReference type="EMBL" id="APW64222.1"/>
    </source>
</evidence>
<sequence length="3326" mass="344576">MNGRLEKARKARLRRSALEWLEARTLLAVLPAVQVGGPIENLSNEQGGGNMSSPQVVVDRYNPNHLVSIWVRNDPASTNFQSFIEAAYSNDGGVTWSGFNATDGQLIDTGAAPANPPVVYSQSINPSVAFDNNHNVYVLAQQTNGGNTSGILLLKKFNFTNASPVQVGFTDPNTGQFLSSQIIRQYTASQDALTNPTLTIDDNVATFTDPVTGAIQNDPYAGNVWIGWSTIETKPSGNFDFTNAGFAWNANSTQVTVSSDGGQTFSSSNRVNNVSTSAGNAWGRWTGQGGTYADATPKIAVGPGTPGGASGGNAAVVWDNFGIANADFDSIQSSSVSGGVAIYKAGQGGPINQATVTSSGPYIPQDTQFTTNISITDPRFLNLSSLTVKMTLQQTDMTPLMAVLTAPNGTQILLFRNAQDASGTTPQNVPYGVTGANLGIVGIANNAPYGLLGTTFDDMAARSITDRGGAAAGYTSTFRPEGNLNVLRGLTAAQLNGTWTLTFTDFRNNGTNNPPPQLFSWGINITSGVTASPIVNVASTTVRGSQSGTYPRASAAAGPQGIGPGIDIAQDNTLGSFSVHQGRIYITYVNHTNYQAGSWTNPADNTDVYLVTSDNGGSTWTNRGIVNDDQGSVDGYSEANKDFTQGQISGRAQFLPSVVVDQSTGTLVMSWRDGRDDAGRARSSIYLTSSIDGGQTFSPQTYANPSQTSIDAVTGQQVVLSPEGDNFSAITPKAPTAFGFGSQMGLAVGSGQVYTAWTGNFNQAYYDAGAGLVRGYSFQTYLRRMTIAAGPRIVDSTMGPVGTPGDTVNVSHAPDGSTLANTFTVTYDRPIDPQAVINAGQATFTTAAVLVYYHDTVNGDAFIPLKILAAQPIPSSAVGPNGAFGYTQFKVVFDPTTKPNGTPTGLTTNFAGTYSYIIAPTVSDEVRSIIPTGVKLGNRVDQNTDGVAGQNPLTTAFTGMTPGDAYVSPMPTPKAITTFGPNPLSLLVPPFSTSTLPLIVPGPHVVNTAAPGGTGADNLVLNGSTSSLLVTFDRLMNASSFTSADILQILGPTGSLVGPQYFNSNTTSQTIAAPPAANTPSTLNSKLTVPSFNGTFKAAKVAVQLNISFPTTSGLTVRLIAPDGTTLTLFAAVGGNGSNFTNTILDDAATIPIAAGSAPFTGSYTPSGAGGLAVFNGKSIEGDWTLQVVNSRGGTVGTLNSWALSVTPVIGVTPVSPVNGAATTFSINFPQQSLSGTYTIQLSPNIFDTNVNAQNPNGQPLDTNLNAGLDVLRGEAANVPTTTVGYGSGNVNLSLVGGQIASTINVPDNFPIQGITASGRTGLRLQINLATNNVNPLTATLVYHPGTANAPSVVLFSGLVQGPNTGGFVNTLFDDAAPTPISQSSPPYFTGPYNPKTALGGFTGLASGGTWQLLISSSGGTTATLNNWSLVFEKPLPTSGLGEPVADQANASFRIFEMNPTNALSRDSWTAVGPAPIATGSGRIGALAQDPSDPSGNTFFVGGASGGIWKTNNFLTTAPQGPTYVPLTDFGPTNGLNIGSIAVFGRNNDTNQSIIIASTGEGDTNSPGVGFLISKDGGATWALLDSTTNVDSSGNPLALDSPLRDRNFVGATSFKVVVDPVATVNGGVIIYAALSGRNGGLWRSVDTGAHWQLMRAGNATDVVLDPSSATGGDGNLQVVYAAFQGDGVYLSPNRGQTWNQMTGGVGNPLIYDLFDNTNVAVAAGQTPNGAHGRIVLAKPFLTNSAVQNQLYAGWLYAAVSNADGSFFGLYMTKDYGQNWVQVRVATLPPALAYIPSIPTNDVSRADYPLTGGAGNYNITLAIDPTNPNVVYVGGIYGEGRGTGMIRVDATKVWDAHNLTLFSDIAKDGAIDLSSTGPVAIGPIASGYFTQGDYLNYIRDPNDPFNSSTTLYVSNLTQFANNGFGVTWTPFDAPTNDVLDYHRLFTMVDPVTGLPRLIFGTGQGIWSVLDDNGVQLVGSSVGTQPTPGASRNGNLQITQFYYGSAQPTNTAVAASYDKSLFYGGSFGNSSPSSTGNGLNTGNLGWYQTASPFGAGTYSYQSATDQQGYGTVFQSYTPGSMGVGFGTTFFRVNHVSRTFGLFQQSGGGDVPDPQWPAGQAAPFTVNPLSGNQLMISSAVGRIFSTENQGVTWFEIGGPAVFGNPGAFSQALAYGAPDPGAPGGIGNLGNFMYVGTNTGQVYITRTAGGGDGSNWFNVSLGLDGSSVKQIVTNPIRGTHSAFAITTTGVFFLKDSVLLSQNPTNQAYAWVNITGNLRNLTYTIFGQSYNQNTDPNAIKLSQSLFLNAIAADWRYTIPNSTSDLAGPGYHPVLYVSGDSGVFRSLDDGQTWTLFPDQSVDGALAQGGYLPRTNITDLDLSLGAINPATGMPNLLGPLDPYNPTAASDPGVLLASTFGRGSFAIKTSPLVLPGTVKVNPADVNGIAADGTPLVQTSVFRVLGLSSFTGFNNATRITIFDVTDNKIIGGFDPSKPSTNAAINWTDSFGNFTIKVNAGAIPSNGLKVLQIYATDDTGATGNLITLTITLNASDLGSSAVPADPTLGLYGPDNTGIVPAQNYTNKPQPRFVGVTSAGATVELLYKDGNGNFVSFNPPVVTTSAADGSFTLQFPNLGVQGTFTVKAKASNAAGPAKNLSNGVVFTIKTTGPTAPPTLLLNPYYDSGIVGDNVTNVRKPVFTGTIGAANAGSIIRIYAAQNGAPSGSILAQTTADSSGNFSVQLPLSLSDGAIQLVATAVDAAGNPAPGASSGLAVTIVSVALDYSGNPIDYNTGLNLPLPPAPVYAQSETGLFFRNSTSGFGQWYTIYTPPSFVPSWFPNGIALGSAGDIPLTGDFDGDGKADLATFNRTTATWVLYKSSQSGSAFQFGTAGSSLPIVGNFDGPGATQYGVFDVVNGVGVWTLTTPSSGIRQYGFGTTGDVPLTGDFDGVGRDQLAVYRPSTGQFIVFVPASGNQPASTHVVATMQPNMIPVPGRYDDLYYFNNHLPYKTEAAVYDPNSGAFTIARPAGAYFPTQAVFQPGDIPVPADYAGVGWTIPGVYRPSTGQYLVKYDQSAVNGADSQVSNFSGAVGLPVVPIGAPLAYRMPGSASLTVMAAPTASASTASATTTTVAAAVLADQTPPAPAAPDQTQTQTTSAPAASPAVVPSLTYASINAAGTRQPWFTGSAAPGIVVDFFLSGKGVVGNKKVGSANVDANGYFYFQLPSGAQNGVYTLLVKARGADGSSTPIASTTFQVAPLTARTSIKKAPMKVNLGHAAKPTTLARPKTAAIAPRSAAPAQRLVVAKAAPAAAVTTNVFDQAIQNLHKNRLTMRNES</sequence>